<evidence type="ECO:0000259" key="6">
    <source>
        <dbReference type="Pfam" id="PF16889"/>
    </source>
</evidence>
<dbReference type="SUPFAM" id="SSF48230">
    <property type="entry name" value="Chondroitin AC/alginate lyase"/>
    <property type="match status" value="1"/>
</dbReference>
<gene>
    <name evidence="7" type="primary">hepC_2</name>
    <name evidence="7" type="ORF">BN1048_00589</name>
</gene>
<dbReference type="RefSeq" id="WP_035808263.1">
    <property type="nucleotide sequence ID" value="NZ_CCSE01000001.1"/>
</dbReference>
<dbReference type="eggNOG" id="COG0627">
    <property type="taxonomic scope" value="Bacteria"/>
</dbReference>
<organism evidence="7 8">
    <name type="scientific">Jeotgalicoccus saudimassiliensis</name>
    <dbReference type="NCBI Taxonomy" id="1461582"/>
    <lineage>
        <taxon>Bacteria</taxon>
        <taxon>Bacillati</taxon>
        <taxon>Bacillota</taxon>
        <taxon>Bacilli</taxon>
        <taxon>Bacillales</taxon>
        <taxon>Staphylococcaceae</taxon>
        <taxon>Jeotgalicoccus</taxon>
    </lineage>
</organism>
<evidence type="ECO:0000256" key="1">
    <source>
        <dbReference type="ARBA" id="ARBA00004418"/>
    </source>
</evidence>
<dbReference type="InterPro" id="IPR012480">
    <property type="entry name" value="Hepar_II_III_C"/>
</dbReference>
<name>A0A078M393_9STAP</name>
<keyword evidence="3" id="KW-0574">Periplasm</keyword>
<dbReference type="InterPro" id="IPR008929">
    <property type="entry name" value="Chondroitin_lyas"/>
</dbReference>
<evidence type="ECO:0000313" key="8">
    <source>
        <dbReference type="Proteomes" id="UP000044136"/>
    </source>
</evidence>
<feature type="domain" description="Heparinase II/III-like C-terminal" evidence="5">
    <location>
        <begin position="277"/>
        <end position="492"/>
    </location>
</feature>
<accession>A0A078M393</accession>
<dbReference type="GO" id="GO:0042597">
    <property type="term" value="C:periplasmic space"/>
    <property type="evidence" value="ECO:0007669"/>
    <property type="project" value="UniProtKB-SubCell"/>
</dbReference>
<feature type="domain" description="Heparin-sulfate lyase N-terminal" evidence="6">
    <location>
        <begin position="24"/>
        <end position="274"/>
    </location>
</feature>
<dbReference type="PANTHER" id="PTHR39210">
    <property type="entry name" value="HEPARIN-SULFATE LYASE"/>
    <property type="match status" value="1"/>
</dbReference>
<dbReference type="GO" id="GO:0016829">
    <property type="term" value="F:lyase activity"/>
    <property type="evidence" value="ECO:0007669"/>
    <property type="project" value="UniProtKB-KW"/>
</dbReference>
<dbReference type="EMBL" id="CCSE01000001">
    <property type="protein sequence ID" value="CDZ99662.1"/>
    <property type="molecule type" value="Genomic_DNA"/>
</dbReference>
<evidence type="ECO:0000313" key="7">
    <source>
        <dbReference type="EMBL" id="CDZ99662.1"/>
    </source>
</evidence>
<dbReference type="Gene3D" id="1.50.10.100">
    <property type="entry name" value="Chondroitin AC/alginate lyase"/>
    <property type="match status" value="1"/>
</dbReference>
<dbReference type="Pfam" id="PF07940">
    <property type="entry name" value="Hepar_II_III_C"/>
    <property type="match status" value="1"/>
</dbReference>
<dbReference type="STRING" id="1461582.BN1048_00589"/>
<dbReference type="AlphaFoldDB" id="A0A078M393"/>
<dbReference type="Pfam" id="PF16889">
    <property type="entry name" value="Hepar_II_III_N"/>
    <property type="match status" value="1"/>
</dbReference>
<dbReference type="OrthoDB" id="7335480at2"/>
<protein>
    <submittedName>
        <fullName evidence="7">Heparin-sulfate lyase</fullName>
    </submittedName>
</protein>
<dbReference type="Proteomes" id="UP000044136">
    <property type="component" value="Unassembled WGS sequence"/>
</dbReference>
<comment type="subcellular location">
    <subcellularLocation>
        <location evidence="1">Periplasm</location>
    </subcellularLocation>
</comment>
<evidence type="ECO:0000256" key="4">
    <source>
        <dbReference type="ARBA" id="ARBA00023239"/>
    </source>
</evidence>
<sequence>MKTRYEIAEEVVSNYKENKLLLKIGFDLIDISNGIDWRYKHTSNVRTYSVYLHTLDFLKSIVMVYEETKEEDLVILANKILTSWYEYNEIRKDIDEFVWNEHAVSNRLHNILYYFEKLGELTADNQKYFDTIIEEHCDFLIDENNYRPNNHGIMMDKALIESVSYIRNEKIKKLYLSKALYRIKLAIFRDFSRRGVHLENSPEYHRMVQKILHITNQTLIKKNIKIGSEEHRLINLAKYFNRIMLKPNSSYPLIGDTGYIYDKYTKKTFEDFVDYDSGTVIFQQEHKDNLEESFYLFFKSGYKRKTHKHKDDLSFILTMDGSDIITDSGKYNYDKKDNLRDYFTSQNAHSTIIISNKDYSYGNPISDQFDLEIKNVKISDDLKVATGINNLYPNCKLKRTVIVTSDHLVIILDEVLAEEKVDIIQNFILSEQLSVSKIDNKSYSMVDNKNTFVIQNLNKNFDDLESSVSESKISYRFNEYDENLKISFTSSMINSNIVTCIYNENKGIKNVQYNNKNNILTYEINSKIKEFNLFD</sequence>
<reference evidence="7 8" key="1">
    <citation type="submission" date="2014-07" db="EMBL/GenBank/DDBJ databases">
        <authorList>
            <person name="Urmite Genomes Urmite Genomes"/>
        </authorList>
    </citation>
    <scope>NUCLEOTIDE SEQUENCE [LARGE SCALE GENOMIC DNA]</scope>
    <source>
        <strain evidence="7 8">13MG44_air</strain>
    </source>
</reference>
<keyword evidence="4 7" id="KW-0456">Lyase</keyword>
<keyword evidence="8" id="KW-1185">Reference proteome</keyword>
<evidence type="ECO:0000259" key="5">
    <source>
        <dbReference type="Pfam" id="PF07940"/>
    </source>
</evidence>
<dbReference type="InterPro" id="IPR031680">
    <property type="entry name" value="Hepar_II_III_N"/>
</dbReference>
<dbReference type="Gene3D" id="2.70.98.70">
    <property type="match status" value="1"/>
</dbReference>
<evidence type="ECO:0000256" key="3">
    <source>
        <dbReference type="ARBA" id="ARBA00022764"/>
    </source>
</evidence>
<evidence type="ECO:0000256" key="2">
    <source>
        <dbReference type="ARBA" id="ARBA00022729"/>
    </source>
</evidence>
<keyword evidence="2" id="KW-0732">Signal</keyword>
<proteinExistence type="predicted"/>
<dbReference type="HOGENOM" id="CLU_491485_0_0_9"/>
<dbReference type="PANTHER" id="PTHR39210:SF1">
    <property type="entry name" value="HEPARIN-SULFATE LYASE"/>
    <property type="match status" value="1"/>
</dbReference>